<reference evidence="1 2" key="1">
    <citation type="submission" date="2015-02" db="EMBL/GenBank/DDBJ databases">
        <authorList>
            <person name="Ju K.-S."/>
            <person name="Doroghazi J.R."/>
            <person name="Metcalf W."/>
        </authorList>
    </citation>
    <scope>NUCLEOTIDE SEQUENCE [LARGE SCALE GENOMIC DNA]</scope>
    <source>
        <strain evidence="1 2">NRRL ISP-5550</strain>
    </source>
</reference>
<accession>A0A0F4J974</accession>
<gene>
    <name evidence="1" type="ORF">VR44_19625</name>
</gene>
<proteinExistence type="predicted"/>
<dbReference type="Proteomes" id="UP000033551">
    <property type="component" value="Unassembled WGS sequence"/>
</dbReference>
<evidence type="ECO:0000313" key="2">
    <source>
        <dbReference type="Proteomes" id="UP000033551"/>
    </source>
</evidence>
<sequence>MTHRPYEHDLGTLYLTYSPAHLDDDDAALALIANFPDISAARIKHGLACRHFVTTGDETRIDAYFVVPWRGIEWSTPGAAVLGHLRGSAS</sequence>
<dbReference type="RefSeq" id="WP_045948848.1">
    <property type="nucleotide sequence ID" value="NZ_JZWV01000542.1"/>
</dbReference>
<dbReference type="OrthoDB" id="4328303at2"/>
<dbReference type="EMBL" id="JZWV01000542">
    <property type="protein sequence ID" value="KJY30740.1"/>
    <property type="molecule type" value="Genomic_DNA"/>
</dbReference>
<evidence type="ECO:0000313" key="1">
    <source>
        <dbReference type="EMBL" id="KJY30740.1"/>
    </source>
</evidence>
<dbReference type="AlphaFoldDB" id="A0A0F4J974"/>
<protein>
    <submittedName>
        <fullName evidence="1">Uncharacterized protein</fullName>
    </submittedName>
</protein>
<organism evidence="1 2">
    <name type="scientific">Streptomyces katrae</name>
    <dbReference type="NCBI Taxonomy" id="68223"/>
    <lineage>
        <taxon>Bacteria</taxon>
        <taxon>Bacillati</taxon>
        <taxon>Actinomycetota</taxon>
        <taxon>Actinomycetes</taxon>
        <taxon>Kitasatosporales</taxon>
        <taxon>Streptomycetaceae</taxon>
        <taxon>Streptomyces</taxon>
    </lineage>
</organism>
<name>A0A0F4J974_9ACTN</name>
<comment type="caution">
    <text evidence="1">The sequence shown here is derived from an EMBL/GenBank/DDBJ whole genome shotgun (WGS) entry which is preliminary data.</text>
</comment>
<keyword evidence="2" id="KW-1185">Reference proteome</keyword>